<dbReference type="SUPFAM" id="SSF51735">
    <property type="entry name" value="NAD(P)-binding Rossmann-fold domains"/>
    <property type="match status" value="1"/>
</dbReference>
<feature type="region of interest" description="Disordered" evidence="1">
    <location>
        <begin position="1"/>
        <end position="55"/>
    </location>
</feature>
<name>A0A1H0EUW0_9ACTO</name>
<feature type="domain" description="DUF2520" evidence="3">
    <location>
        <begin position="191"/>
        <end position="324"/>
    </location>
</feature>
<evidence type="ECO:0000259" key="3">
    <source>
        <dbReference type="Pfam" id="PF10728"/>
    </source>
</evidence>
<dbReference type="SUPFAM" id="SSF48179">
    <property type="entry name" value="6-phosphogluconate dehydrogenase C-terminal domain-like"/>
    <property type="match status" value="1"/>
</dbReference>
<dbReference type="EMBL" id="FNIM01000019">
    <property type="protein sequence ID" value="SDN86086.1"/>
    <property type="molecule type" value="Genomic_DNA"/>
</dbReference>
<dbReference type="Pfam" id="PF10727">
    <property type="entry name" value="Rossmann-like"/>
    <property type="match status" value="1"/>
</dbReference>
<dbReference type="InterPro" id="IPR008927">
    <property type="entry name" value="6-PGluconate_DH-like_C_sf"/>
</dbReference>
<proteinExistence type="predicted"/>
<dbReference type="STRING" id="332524.SAMN04487766_10140"/>
<dbReference type="InterPro" id="IPR019665">
    <property type="entry name" value="OxRdtase/DH_put_Rossmann_dom"/>
</dbReference>
<dbReference type="InterPro" id="IPR037108">
    <property type="entry name" value="TM1727-like_C_sf"/>
</dbReference>
<dbReference type="AlphaFoldDB" id="A0A1H0EUW0"/>
<dbReference type="InterPro" id="IPR036291">
    <property type="entry name" value="NAD(P)-bd_dom_sf"/>
</dbReference>
<dbReference type="Gene3D" id="3.40.50.720">
    <property type="entry name" value="NAD(P)-binding Rossmann-like Domain"/>
    <property type="match status" value="1"/>
</dbReference>
<dbReference type="PANTHER" id="PTHR40459:SF1">
    <property type="entry name" value="CONSERVED HYPOTHETICAL ALANINE AND LEUCINE RICH PROTEIN"/>
    <property type="match status" value="1"/>
</dbReference>
<evidence type="ECO:0000256" key="1">
    <source>
        <dbReference type="SAM" id="MobiDB-lite"/>
    </source>
</evidence>
<feature type="compositionally biased region" description="Low complexity" evidence="1">
    <location>
        <begin position="18"/>
        <end position="55"/>
    </location>
</feature>
<keyword evidence="5" id="KW-1185">Reference proteome</keyword>
<dbReference type="Proteomes" id="UP000198541">
    <property type="component" value="Unassembled WGS sequence"/>
</dbReference>
<sequence>MSSAFGMPAVPEPRPNDDAPAYPAAQPSSAGEASAPPAAAAAPAPASAPTRPSRPGRLGVGIISAGRVGAVLGSALRSVDHQIIGVHAVSAASRERAELLLPGVPVLDIDDIVERAELVLLAVPDDALADLVQGLADLNRWQPGQLVVHTSGAYGTAVLEPARRCGAIPLAIHPAMTFGGFSTDVARLVGCPMAVTAPAAVLPIGQALAVELGGEPFVLPEESRPAYHAALAHGANHLVTLVTQAVRILAAAGVEDGAATLAPLLSTALDRALREGEAGLTGPVARGDAGTVRTHLAALADLRDADGRELDDVVSTYRALARATVARREATGALGEQQARALREALGE</sequence>
<dbReference type="RefSeq" id="WP_245690669.1">
    <property type="nucleotide sequence ID" value="NZ_FNIM01000019.1"/>
</dbReference>
<reference evidence="5" key="1">
    <citation type="submission" date="2016-10" db="EMBL/GenBank/DDBJ databases">
        <authorList>
            <person name="Varghese N."/>
            <person name="Submissions S."/>
        </authorList>
    </citation>
    <scope>NUCLEOTIDE SEQUENCE [LARGE SCALE GENOMIC DNA]</scope>
    <source>
        <strain evidence="5">DSM 27982</strain>
    </source>
</reference>
<gene>
    <name evidence="4" type="ORF">SAMN05216355_11921</name>
</gene>
<dbReference type="Gene3D" id="1.10.1040.20">
    <property type="entry name" value="ProC-like, C-terminal domain"/>
    <property type="match status" value="1"/>
</dbReference>
<evidence type="ECO:0000259" key="2">
    <source>
        <dbReference type="Pfam" id="PF10727"/>
    </source>
</evidence>
<evidence type="ECO:0000313" key="5">
    <source>
        <dbReference type="Proteomes" id="UP000198541"/>
    </source>
</evidence>
<organism evidence="4 5">
    <name type="scientific">Actinomyces ruminicola</name>
    <dbReference type="NCBI Taxonomy" id="332524"/>
    <lineage>
        <taxon>Bacteria</taxon>
        <taxon>Bacillati</taxon>
        <taxon>Actinomycetota</taxon>
        <taxon>Actinomycetes</taxon>
        <taxon>Actinomycetales</taxon>
        <taxon>Actinomycetaceae</taxon>
        <taxon>Actinomyces</taxon>
    </lineage>
</organism>
<protein>
    <submittedName>
        <fullName evidence="4">Predicted oxidoreductase, contains short-chain dehydrogenase (SDR) and DUF2520 domains</fullName>
    </submittedName>
</protein>
<feature type="domain" description="Putative oxidoreductase/dehydrogenase Rossmann-like" evidence="2">
    <location>
        <begin position="54"/>
        <end position="174"/>
    </location>
</feature>
<accession>A0A1H0EUW0</accession>
<evidence type="ECO:0000313" key="4">
    <source>
        <dbReference type="EMBL" id="SDN86086.1"/>
    </source>
</evidence>
<dbReference type="PANTHER" id="PTHR40459">
    <property type="entry name" value="CONSERVED HYPOTHETICAL ALANINE AND LEUCINE RICH PROTEIN"/>
    <property type="match status" value="1"/>
</dbReference>
<dbReference type="Pfam" id="PF10728">
    <property type="entry name" value="DUF2520"/>
    <property type="match status" value="1"/>
</dbReference>
<dbReference type="InterPro" id="IPR018931">
    <property type="entry name" value="DUF2520"/>
</dbReference>